<proteinExistence type="predicted"/>
<gene>
    <name evidence="3" type="ORF">SUTH_03368</name>
</gene>
<organism evidence="3 4">
    <name type="scientific">Sulfuritalea hydrogenivorans sk43H</name>
    <dbReference type="NCBI Taxonomy" id="1223802"/>
    <lineage>
        <taxon>Bacteria</taxon>
        <taxon>Pseudomonadati</taxon>
        <taxon>Pseudomonadota</taxon>
        <taxon>Betaproteobacteria</taxon>
        <taxon>Nitrosomonadales</taxon>
        <taxon>Sterolibacteriaceae</taxon>
        <taxon>Sulfuritalea</taxon>
    </lineage>
</organism>
<dbReference type="EMBL" id="AP012547">
    <property type="protein sequence ID" value="BAO31138.1"/>
    <property type="molecule type" value="Genomic_DNA"/>
</dbReference>
<dbReference type="InterPro" id="IPR029063">
    <property type="entry name" value="SAM-dependent_MTases_sf"/>
</dbReference>
<reference evidence="3 4" key="1">
    <citation type="journal article" date="2014" name="Syst. Appl. Microbiol.">
        <title>Complete genomes of freshwater sulfur oxidizers Sulfuricella denitrificans skB26 and Sulfuritalea hydrogenivorans sk43H: genetic insights into the sulfur oxidation pathway of betaproteobacteria.</title>
        <authorList>
            <person name="Watanabe T."/>
            <person name="Kojima H."/>
            <person name="Fukui M."/>
        </authorList>
    </citation>
    <scope>NUCLEOTIDE SEQUENCE [LARGE SCALE GENOMIC DNA]</scope>
    <source>
        <strain evidence="3">DSM22779</strain>
    </source>
</reference>
<dbReference type="Gene3D" id="3.40.50.150">
    <property type="entry name" value="Vaccinia Virus protein VP39"/>
    <property type="match status" value="1"/>
</dbReference>
<keyword evidence="4" id="KW-1185">Reference proteome</keyword>
<evidence type="ECO:0000313" key="3">
    <source>
        <dbReference type="EMBL" id="BAO31138.1"/>
    </source>
</evidence>
<dbReference type="AlphaFoldDB" id="W0SMU7"/>
<dbReference type="Proteomes" id="UP000031637">
    <property type="component" value="Chromosome"/>
</dbReference>
<keyword evidence="1" id="KW-0472">Membrane</keyword>
<protein>
    <recommendedName>
        <fullName evidence="2">Methyltransferase type 11 domain-containing protein</fullName>
    </recommendedName>
</protein>
<dbReference type="Pfam" id="PF08241">
    <property type="entry name" value="Methyltransf_11"/>
    <property type="match status" value="1"/>
</dbReference>
<name>W0SMU7_9PROT</name>
<sequence>MKHLLFVLTRLWRYHSLYFLKPHDAVNDTLTSSLLHRLDWSGPVVEIGSGDGVFSYVMHGGSFPLRFDRYLLTDLSKQDIYDSHRADVLQPAVSLSSPDITLAIDAKESHVQKIREIGFAKNCQVAAYEKLPLSSASVPKVFYYTPHGLNDHEAAIREAARVLVPGGSMLILLYDAKFKPSFICHRLAQAFPGMFGAYFSRMDNGRYDEITRLAKSPEEWERFFPRHGFEIKARHSGLSAFAWKVYDIQTRPLLKPLIRFFGFLPGQLRTFAKFLWMSICYPYLVVFYLLFSNEYFRIDGMNCYLAYQVRKV</sequence>
<evidence type="ECO:0000259" key="2">
    <source>
        <dbReference type="Pfam" id="PF08241"/>
    </source>
</evidence>
<dbReference type="HOGENOM" id="CLU_936485_0_0_4"/>
<dbReference type="InterPro" id="IPR013216">
    <property type="entry name" value="Methyltransf_11"/>
</dbReference>
<keyword evidence="1" id="KW-1133">Transmembrane helix</keyword>
<dbReference type="SUPFAM" id="SSF53335">
    <property type="entry name" value="S-adenosyl-L-methionine-dependent methyltransferases"/>
    <property type="match status" value="1"/>
</dbReference>
<evidence type="ECO:0000313" key="4">
    <source>
        <dbReference type="Proteomes" id="UP000031637"/>
    </source>
</evidence>
<evidence type="ECO:0000256" key="1">
    <source>
        <dbReference type="SAM" id="Phobius"/>
    </source>
</evidence>
<keyword evidence="1" id="KW-0812">Transmembrane</keyword>
<dbReference type="KEGG" id="shd:SUTH_03368"/>
<dbReference type="STRING" id="1223802.SUTH_03368"/>
<dbReference type="GO" id="GO:0008757">
    <property type="term" value="F:S-adenosylmethionine-dependent methyltransferase activity"/>
    <property type="evidence" value="ECO:0007669"/>
    <property type="project" value="InterPro"/>
</dbReference>
<feature type="domain" description="Methyltransferase type 11" evidence="2">
    <location>
        <begin position="102"/>
        <end position="171"/>
    </location>
</feature>
<accession>W0SMU7</accession>
<feature type="transmembrane region" description="Helical" evidence="1">
    <location>
        <begin position="274"/>
        <end position="291"/>
    </location>
</feature>